<dbReference type="AlphaFoldDB" id="H6L8E0"/>
<dbReference type="KEGG" id="sgn:SGRA_3788"/>
<keyword evidence="8" id="KW-0862">Zinc</keyword>
<evidence type="ECO:0000313" key="15">
    <source>
        <dbReference type="EMBL" id="AFC26504.1"/>
    </source>
</evidence>
<evidence type="ECO:0000256" key="7">
    <source>
        <dbReference type="ARBA" id="ARBA00022777"/>
    </source>
</evidence>
<dbReference type="GO" id="GO:0071897">
    <property type="term" value="P:DNA biosynthetic process"/>
    <property type="evidence" value="ECO:0007669"/>
    <property type="project" value="UniProtKB-KW"/>
</dbReference>
<keyword evidence="7 13" id="KW-0418">Kinase</keyword>
<evidence type="ECO:0000256" key="5">
    <source>
        <dbReference type="ARBA" id="ARBA00022723"/>
    </source>
</evidence>
<dbReference type="FunFam" id="3.40.50.300:FF:001270">
    <property type="entry name" value="Thymidine kinase"/>
    <property type="match status" value="1"/>
</dbReference>
<organism evidence="15 16">
    <name type="scientific">Saprospira grandis (strain Lewin)</name>
    <dbReference type="NCBI Taxonomy" id="984262"/>
    <lineage>
        <taxon>Bacteria</taxon>
        <taxon>Pseudomonadati</taxon>
        <taxon>Bacteroidota</taxon>
        <taxon>Saprospiria</taxon>
        <taxon>Saprospirales</taxon>
        <taxon>Saprospiraceae</taxon>
        <taxon>Saprospira</taxon>
    </lineage>
</organism>
<gene>
    <name evidence="15" type="primary">tdk</name>
    <name evidence="15" type="ordered locus">SGRA_3788</name>
</gene>
<dbReference type="SUPFAM" id="SSF52540">
    <property type="entry name" value="P-loop containing nucleoside triphosphate hydrolases"/>
    <property type="match status" value="1"/>
</dbReference>
<dbReference type="GO" id="GO:0046872">
    <property type="term" value="F:metal ion binding"/>
    <property type="evidence" value="ECO:0007669"/>
    <property type="project" value="UniProtKB-KW"/>
</dbReference>
<dbReference type="eggNOG" id="COG1435">
    <property type="taxonomic scope" value="Bacteria"/>
</dbReference>
<dbReference type="Pfam" id="PF00265">
    <property type="entry name" value="TK"/>
    <property type="match status" value="1"/>
</dbReference>
<dbReference type="Gene3D" id="3.30.60.20">
    <property type="match status" value="1"/>
</dbReference>
<evidence type="ECO:0000256" key="3">
    <source>
        <dbReference type="ARBA" id="ARBA00022634"/>
    </source>
</evidence>
<accession>H6L8E0</accession>
<dbReference type="PIRSF" id="PIRSF035805">
    <property type="entry name" value="TK_cell"/>
    <property type="match status" value="1"/>
</dbReference>
<dbReference type="InterPro" id="IPR027417">
    <property type="entry name" value="P-loop_NTPase"/>
</dbReference>
<sequence length="184" mass="20952">MNGKLHLILGPMFSGKSTLLLTRYRRYRIAGKACLLVKYAKDCRYDDSAAMIVTHDKLRYEATACTKLAELDDLVQDYDVICIDEIQFYPDAADFADRWANQGKIVECCGLSGDYKREPFEQISRLIPRCDDITHVKAVCKSSGLDAPFSQRFSQEEEQEVIGGSDKYQAVSRAVYLQQQKKED</sequence>
<evidence type="ECO:0000256" key="10">
    <source>
        <dbReference type="ARBA" id="ARBA00048254"/>
    </source>
</evidence>
<dbReference type="GO" id="GO:0004797">
    <property type="term" value="F:thymidine kinase activity"/>
    <property type="evidence" value="ECO:0007669"/>
    <property type="project" value="UniProtKB-EC"/>
</dbReference>
<dbReference type="GO" id="GO:0042802">
    <property type="term" value="F:identical protein binding"/>
    <property type="evidence" value="ECO:0007669"/>
    <property type="project" value="UniProtKB-ARBA"/>
</dbReference>
<keyword evidence="16" id="KW-1185">Reference proteome</keyword>
<evidence type="ECO:0000256" key="6">
    <source>
        <dbReference type="ARBA" id="ARBA00022741"/>
    </source>
</evidence>
<dbReference type="Proteomes" id="UP000007519">
    <property type="component" value="Chromosome"/>
</dbReference>
<evidence type="ECO:0000256" key="4">
    <source>
        <dbReference type="ARBA" id="ARBA00022679"/>
    </source>
</evidence>
<dbReference type="RefSeq" id="WP_015694091.1">
    <property type="nucleotide sequence ID" value="NC_016940.1"/>
</dbReference>
<dbReference type="PANTHER" id="PTHR11441:SF0">
    <property type="entry name" value="THYMIDINE KINASE, CYTOSOLIC"/>
    <property type="match status" value="1"/>
</dbReference>
<dbReference type="Gene3D" id="3.40.50.300">
    <property type="entry name" value="P-loop containing nucleotide triphosphate hydrolases"/>
    <property type="match status" value="1"/>
</dbReference>
<keyword evidence="9 13" id="KW-0067">ATP-binding</keyword>
<dbReference type="SUPFAM" id="SSF57716">
    <property type="entry name" value="Glucocorticoid receptor-like (DNA-binding domain)"/>
    <property type="match status" value="1"/>
</dbReference>
<evidence type="ECO:0000256" key="13">
    <source>
        <dbReference type="RuleBase" id="RU000544"/>
    </source>
</evidence>
<keyword evidence="4 13" id="KW-0808">Transferase</keyword>
<feature type="binding site" evidence="12">
    <location>
        <position position="168"/>
    </location>
    <ligand>
        <name>substrate</name>
    </ligand>
</feature>
<keyword evidence="3 13" id="KW-0237">DNA synthesis</keyword>
<feature type="active site" description="Proton acceptor" evidence="11">
    <location>
        <position position="85"/>
    </location>
</feature>
<dbReference type="EC" id="2.7.1.21" evidence="2 13"/>
<evidence type="ECO:0000256" key="2">
    <source>
        <dbReference type="ARBA" id="ARBA00012118"/>
    </source>
</evidence>
<evidence type="ECO:0000256" key="8">
    <source>
        <dbReference type="ARBA" id="ARBA00022833"/>
    </source>
</evidence>
<keyword evidence="6 13" id="KW-0547">Nucleotide-binding</keyword>
<dbReference type="OrthoDB" id="9781579at2"/>
<evidence type="ECO:0000256" key="12">
    <source>
        <dbReference type="PIRSR" id="PIRSR035805-2"/>
    </source>
</evidence>
<evidence type="ECO:0000256" key="14">
    <source>
        <dbReference type="RuleBase" id="RU004165"/>
    </source>
</evidence>
<reference evidence="15 16" key="1">
    <citation type="journal article" date="2012" name="Stand. Genomic Sci.">
        <title>Complete genome sequencing and analysis of Saprospira grandis str. Lewin, a predatory marine bacterium.</title>
        <authorList>
            <person name="Saw J.H."/>
            <person name="Yuryev A."/>
            <person name="Kanbe M."/>
            <person name="Hou S."/>
            <person name="Young A.G."/>
            <person name="Aizawa S."/>
            <person name="Alam M."/>
        </authorList>
    </citation>
    <scope>NUCLEOTIDE SEQUENCE [LARGE SCALE GENOMIC DNA]</scope>
    <source>
        <strain evidence="15 16">Lewin</strain>
    </source>
</reference>
<evidence type="ECO:0000256" key="9">
    <source>
        <dbReference type="ARBA" id="ARBA00022840"/>
    </source>
</evidence>
<evidence type="ECO:0000313" key="16">
    <source>
        <dbReference type="Proteomes" id="UP000007519"/>
    </source>
</evidence>
<dbReference type="GO" id="GO:0005524">
    <property type="term" value="F:ATP binding"/>
    <property type="evidence" value="ECO:0007669"/>
    <property type="project" value="UniProtKB-KW"/>
</dbReference>
<comment type="catalytic activity">
    <reaction evidence="10 13">
        <text>thymidine + ATP = dTMP + ADP + H(+)</text>
        <dbReference type="Rhea" id="RHEA:19129"/>
        <dbReference type="ChEBI" id="CHEBI:15378"/>
        <dbReference type="ChEBI" id="CHEBI:17748"/>
        <dbReference type="ChEBI" id="CHEBI:30616"/>
        <dbReference type="ChEBI" id="CHEBI:63528"/>
        <dbReference type="ChEBI" id="CHEBI:456216"/>
        <dbReference type="EC" id="2.7.1.21"/>
    </reaction>
</comment>
<dbReference type="InterPro" id="IPR001267">
    <property type="entry name" value="Thymidine_kinase"/>
</dbReference>
<dbReference type="HOGENOM" id="CLU_064400_3_1_10"/>
<evidence type="ECO:0000256" key="11">
    <source>
        <dbReference type="PIRSR" id="PIRSR035805-1"/>
    </source>
</evidence>
<dbReference type="STRING" id="984262.SGRA_3788"/>
<comment type="similarity">
    <text evidence="1 14">Belongs to the thymidine kinase family.</text>
</comment>
<dbReference type="PANTHER" id="PTHR11441">
    <property type="entry name" value="THYMIDINE KINASE"/>
    <property type="match status" value="1"/>
</dbReference>
<dbReference type="GO" id="GO:0046104">
    <property type="term" value="P:thymidine metabolic process"/>
    <property type="evidence" value="ECO:0007669"/>
    <property type="project" value="TreeGrafter"/>
</dbReference>
<dbReference type="EMBL" id="CP002831">
    <property type="protein sequence ID" value="AFC26504.1"/>
    <property type="molecule type" value="Genomic_DNA"/>
</dbReference>
<protein>
    <recommendedName>
        <fullName evidence="2 13">Thymidine kinase</fullName>
        <ecNumber evidence="2 13">2.7.1.21</ecNumber>
    </recommendedName>
</protein>
<proteinExistence type="inferred from homology"/>
<name>H6L8E0_SAPGL</name>
<evidence type="ECO:0000256" key="1">
    <source>
        <dbReference type="ARBA" id="ARBA00007587"/>
    </source>
</evidence>
<keyword evidence="5" id="KW-0479">Metal-binding</keyword>